<evidence type="ECO:0000256" key="3">
    <source>
        <dbReference type="ARBA" id="ARBA00022516"/>
    </source>
</evidence>
<dbReference type="STRING" id="1447875.A0A2B7WVP8"/>
<keyword evidence="4 18" id="KW-0812">Transmembrane</keyword>
<dbReference type="GO" id="GO:0005789">
    <property type="term" value="C:endoplasmic reticulum membrane"/>
    <property type="evidence" value="ECO:0007669"/>
    <property type="project" value="UniProtKB-SubCell"/>
</dbReference>
<dbReference type="InterPro" id="IPR001171">
    <property type="entry name" value="ERG24_DHCR-like"/>
</dbReference>
<dbReference type="AlphaFoldDB" id="A0A2B7WVP8"/>
<comment type="pathway">
    <text evidence="15 18">Steroid metabolism; ergosterol biosynthesis.</text>
</comment>
<evidence type="ECO:0000256" key="4">
    <source>
        <dbReference type="ARBA" id="ARBA00022692"/>
    </source>
</evidence>
<dbReference type="EC" id="1.3.1.71" evidence="16 18"/>
<reference evidence="20 21" key="1">
    <citation type="submission" date="2017-10" db="EMBL/GenBank/DDBJ databases">
        <title>Comparative genomics in systemic dimorphic fungi from Ajellomycetaceae.</title>
        <authorList>
            <person name="Munoz J.F."/>
            <person name="Mcewen J.G."/>
            <person name="Clay O.K."/>
            <person name="Cuomo C.A."/>
        </authorList>
    </citation>
    <scope>NUCLEOTIDE SEQUENCE [LARGE SCALE GENOMIC DNA]</scope>
    <source>
        <strain evidence="20 21">UAMH5409</strain>
    </source>
</reference>
<proteinExistence type="inferred from homology"/>
<feature type="transmembrane region" description="Helical" evidence="18">
    <location>
        <begin position="183"/>
        <end position="204"/>
    </location>
</feature>
<evidence type="ECO:0000256" key="6">
    <source>
        <dbReference type="ARBA" id="ARBA00022857"/>
    </source>
</evidence>
<dbReference type="PANTHER" id="PTHR21257:SF31">
    <property type="entry name" value="DELTA(24(24(1)))-STEROL REDUCTASE ERG4"/>
    <property type="match status" value="1"/>
</dbReference>
<feature type="transmembrane region" description="Helical" evidence="18">
    <location>
        <begin position="412"/>
        <end position="430"/>
    </location>
</feature>
<evidence type="ECO:0000256" key="14">
    <source>
        <dbReference type="ARBA" id="ARBA00023221"/>
    </source>
</evidence>
<dbReference type="InterPro" id="IPR018083">
    <property type="entry name" value="Sterol_reductase_CS"/>
</dbReference>
<dbReference type="GO" id="GO:0006696">
    <property type="term" value="P:ergosterol biosynthetic process"/>
    <property type="evidence" value="ECO:0007669"/>
    <property type="project" value="TreeGrafter"/>
</dbReference>
<keyword evidence="11 18" id="KW-0443">Lipid metabolism</keyword>
<keyword evidence="14 18" id="KW-0753">Steroid metabolism</keyword>
<evidence type="ECO:0000256" key="17">
    <source>
        <dbReference type="ARBA" id="ARBA00048918"/>
    </source>
</evidence>
<evidence type="ECO:0000256" key="2">
    <source>
        <dbReference type="ARBA" id="ARBA00005402"/>
    </source>
</evidence>
<keyword evidence="3 18" id="KW-0444">Lipid biosynthesis</keyword>
<evidence type="ECO:0000256" key="1">
    <source>
        <dbReference type="ARBA" id="ARBA00004477"/>
    </source>
</evidence>
<dbReference type="OrthoDB" id="5326588at2759"/>
<feature type="transmembrane region" description="Helical" evidence="18">
    <location>
        <begin position="110"/>
        <end position="127"/>
    </location>
</feature>
<protein>
    <recommendedName>
        <fullName evidence="16 18">Delta(24(24(1)))-sterol reductase</fullName>
        <ecNumber evidence="16 18">1.3.1.71</ecNumber>
    </recommendedName>
    <alternativeName>
        <fullName evidence="18">C-24(28) sterol reductase</fullName>
    </alternativeName>
    <alternativeName>
        <fullName evidence="18">Sterol Delta(24(28))-reductase</fullName>
    </alternativeName>
</protein>
<dbReference type="Pfam" id="PF01222">
    <property type="entry name" value="ERG4_ERG24"/>
    <property type="match status" value="1"/>
</dbReference>
<evidence type="ECO:0000256" key="15">
    <source>
        <dbReference type="ARBA" id="ARBA00029435"/>
    </source>
</evidence>
<comment type="similarity">
    <text evidence="2 18">Belongs to the ERG4/ERG24 family.</text>
</comment>
<evidence type="ECO:0000256" key="13">
    <source>
        <dbReference type="ARBA" id="ARBA00023166"/>
    </source>
</evidence>
<comment type="subcellular location">
    <subcellularLocation>
        <location evidence="1">Endoplasmic reticulum membrane</location>
        <topology evidence="1">Multi-pass membrane protein</topology>
    </subcellularLocation>
</comment>
<dbReference type="Gene3D" id="1.20.120.1630">
    <property type="match status" value="1"/>
</dbReference>
<accession>A0A2B7WVP8</accession>
<keyword evidence="10 18" id="KW-0756">Sterol biosynthesis</keyword>
<name>A0A2B7WVP8_9EURO</name>
<dbReference type="FunFam" id="1.20.120.1630:FF:000003">
    <property type="entry name" value="C-24(28) sterol reductase"/>
    <property type="match status" value="1"/>
</dbReference>
<keyword evidence="13 18" id="KW-1207">Sterol metabolism</keyword>
<keyword evidence="8 18" id="KW-1133">Transmembrane helix</keyword>
<evidence type="ECO:0000313" key="21">
    <source>
        <dbReference type="Proteomes" id="UP000223968"/>
    </source>
</evidence>
<feature type="transmembrane region" description="Helical" evidence="18">
    <location>
        <begin position="338"/>
        <end position="354"/>
    </location>
</feature>
<feature type="region of interest" description="Disordered" evidence="19">
    <location>
        <begin position="1"/>
        <end position="42"/>
    </location>
</feature>
<keyword evidence="9 18" id="KW-0560">Oxidoreductase</keyword>
<evidence type="ECO:0000256" key="11">
    <source>
        <dbReference type="ARBA" id="ARBA00023098"/>
    </source>
</evidence>
<evidence type="ECO:0000256" key="7">
    <source>
        <dbReference type="ARBA" id="ARBA00022955"/>
    </source>
</evidence>
<dbReference type="EMBL" id="PDNB01000184">
    <property type="protein sequence ID" value="PGH00572.1"/>
    <property type="molecule type" value="Genomic_DNA"/>
</dbReference>
<evidence type="ECO:0000313" key="20">
    <source>
        <dbReference type="EMBL" id="PGH00572.1"/>
    </source>
</evidence>
<dbReference type="Proteomes" id="UP000223968">
    <property type="component" value="Unassembled WGS sequence"/>
</dbReference>
<organism evidence="20 21">
    <name type="scientific">Helicocarpus griseus UAMH5409</name>
    <dbReference type="NCBI Taxonomy" id="1447875"/>
    <lineage>
        <taxon>Eukaryota</taxon>
        <taxon>Fungi</taxon>
        <taxon>Dikarya</taxon>
        <taxon>Ascomycota</taxon>
        <taxon>Pezizomycotina</taxon>
        <taxon>Eurotiomycetes</taxon>
        <taxon>Eurotiomycetidae</taxon>
        <taxon>Onygenales</taxon>
        <taxon>Ajellomycetaceae</taxon>
        <taxon>Helicocarpus</taxon>
    </lineage>
</organism>
<feature type="transmembrane region" description="Helical" evidence="18">
    <location>
        <begin position="263"/>
        <end position="281"/>
    </location>
</feature>
<keyword evidence="21" id="KW-1185">Reference proteome</keyword>
<gene>
    <name evidence="20" type="ORF">AJ79_08175</name>
</gene>
<evidence type="ECO:0000256" key="10">
    <source>
        <dbReference type="ARBA" id="ARBA00023011"/>
    </source>
</evidence>
<evidence type="ECO:0000256" key="5">
    <source>
        <dbReference type="ARBA" id="ARBA00022824"/>
    </source>
</evidence>
<evidence type="ECO:0000256" key="12">
    <source>
        <dbReference type="ARBA" id="ARBA00023136"/>
    </source>
</evidence>
<comment type="caution">
    <text evidence="20">The sequence shown here is derived from an EMBL/GenBank/DDBJ whole genome shotgun (WGS) entry which is preliminary data.</text>
</comment>
<evidence type="ECO:0000256" key="19">
    <source>
        <dbReference type="SAM" id="MobiDB-lite"/>
    </source>
</evidence>
<dbReference type="PANTHER" id="PTHR21257">
    <property type="entry name" value="DELTA(14)-STEROL REDUCTASE"/>
    <property type="match status" value="1"/>
</dbReference>
<dbReference type="GO" id="GO:0000246">
    <property type="term" value="F:Delta24(24-1) sterol reductase activity"/>
    <property type="evidence" value="ECO:0007669"/>
    <property type="project" value="UniProtKB-EC"/>
</dbReference>
<feature type="transmembrane region" description="Helical" evidence="18">
    <location>
        <begin position="302"/>
        <end position="326"/>
    </location>
</feature>
<dbReference type="PROSITE" id="PS01017">
    <property type="entry name" value="STEROL_REDUCT_1"/>
    <property type="match status" value="1"/>
</dbReference>
<feature type="compositionally biased region" description="Polar residues" evidence="19">
    <location>
        <begin position="17"/>
        <end position="29"/>
    </location>
</feature>
<evidence type="ECO:0000256" key="18">
    <source>
        <dbReference type="RuleBase" id="RU369120"/>
    </source>
</evidence>
<feature type="transmembrane region" description="Helical" evidence="18">
    <location>
        <begin position="147"/>
        <end position="171"/>
    </location>
</feature>
<sequence>MAVGKASELHQRKSVPSDANTNGVSSKSVPTKAKAPSSKPDEKVEFEFGGPLGASVIMIGSPILMHYLYIGAMFYDGQFPTRAEGQSFSELLVHLVDLVYTHAFPHRKAWTIYWTLMILEAVGYLYLPGVYGKGKPLQHLGGKQLDYYCSAVWSWWTTIVVALALHVSGIFRLYTLIDEFGPLMSVAICSGILCSFLVYFSAIARGAQHRMTGSFIYDFFMGAELNPRLFKWLDIKMFFEVRIPWYFLFLFTLGTALKQYEELGYVSGEVGFLLMAHFLYGNACAKGEELIIPSWDMYYEKLGFLLTFWNMAGVPMTYCHCTIYLANNHPSDYHWNRWALTALYISYLFVYWVWDTAGSQKNGFRAKENGNFLNRKTFPYLPWNYLENPECIRTEDGGTILCSGWFGMARKVHYTCDFYFAFCWGLITGFKSPFPWFYPVFFTAMIIHRALRDIHRCRARYGATWAEYERRVPYLFIPVSKPKPPISLDQS</sequence>
<keyword evidence="7 18" id="KW-0752">Steroid biosynthesis</keyword>
<keyword evidence="6" id="KW-0521">NADP</keyword>
<feature type="transmembrane region" description="Helical" evidence="18">
    <location>
        <begin position="237"/>
        <end position="257"/>
    </location>
</feature>
<keyword evidence="12 18" id="KW-0472">Membrane</keyword>
<comment type="catalytic activity">
    <reaction evidence="17">
        <text>ergosterol + NADP(+) = ergosta-5,7,22,24(28)-tetraen-3beta-ol + NADPH + H(+)</text>
        <dbReference type="Rhea" id="RHEA:18501"/>
        <dbReference type="ChEBI" id="CHEBI:15378"/>
        <dbReference type="ChEBI" id="CHEBI:16933"/>
        <dbReference type="ChEBI" id="CHEBI:18249"/>
        <dbReference type="ChEBI" id="CHEBI:57783"/>
        <dbReference type="ChEBI" id="CHEBI:58349"/>
        <dbReference type="EC" id="1.3.1.71"/>
    </reaction>
    <physiologicalReaction direction="right-to-left" evidence="17">
        <dbReference type="Rhea" id="RHEA:18503"/>
    </physiologicalReaction>
</comment>
<evidence type="ECO:0000256" key="8">
    <source>
        <dbReference type="ARBA" id="ARBA00022989"/>
    </source>
</evidence>
<evidence type="ECO:0000256" key="9">
    <source>
        <dbReference type="ARBA" id="ARBA00023002"/>
    </source>
</evidence>
<evidence type="ECO:0000256" key="16">
    <source>
        <dbReference type="ARBA" id="ARBA00038892"/>
    </source>
</evidence>
<keyword evidence="5" id="KW-0256">Endoplasmic reticulum</keyword>
<feature type="transmembrane region" description="Helical" evidence="18">
    <location>
        <begin position="52"/>
        <end position="75"/>
    </location>
</feature>